<name>A0AAW2S516_9LAMI</name>
<dbReference type="SMART" id="SM00343">
    <property type="entry name" value="ZnF_C2HC"/>
    <property type="match status" value="1"/>
</dbReference>
<keyword evidence="1" id="KW-0862">Zinc</keyword>
<keyword evidence="1" id="KW-0863">Zinc-finger</keyword>
<feature type="domain" description="CCHC-type" evidence="2">
    <location>
        <begin position="5"/>
        <end position="21"/>
    </location>
</feature>
<reference evidence="3" key="2">
    <citation type="journal article" date="2024" name="Plant">
        <title>Genomic evolution and insights into agronomic trait innovations of Sesamum species.</title>
        <authorList>
            <person name="Miao H."/>
            <person name="Wang L."/>
            <person name="Qu L."/>
            <person name="Liu H."/>
            <person name="Sun Y."/>
            <person name="Le M."/>
            <person name="Wang Q."/>
            <person name="Wei S."/>
            <person name="Zheng Y."/>
            <person name="Lin W."/>
            <person name="Duan Y."/>
            <person name="Cao H."/>
            <person name="Xiong S."/>
            <person name="Wang X."/>
            <person name="Wei L."/>
            <person name="Li C."/>
            <person name="Ma Q."/>
            <person name="Ju M."/>
            <person name="Zhao R."/>
            <person name="Li G."/>
            <person name="Mu C."/>
            <person name="Tian Q."/>
            <person name="Mei H."/>
            <person name="Zhang T."/>
            <person name="Gao T."/>
            <person name="Zhang H."/>
        </authorList>
    </citation>
    <scope>NUCLEOTIDE SEQUENCE</scope>
    <source>
        <strain evidence="3">KEN1</strain>
    </source>
</reference>
<dbReference type="Gene3D" id="4.10.60.10">
    <property type="entry name" value="Zinc finger, CCHC-type"/>
    <property type="match status" value="1"/>
</dbReference>
<proteinExistence type="predicted"/>
<protein>
    <recommendedName>
        <fullName evidence="2">CCHC-type domain-containing protein</fullName>
    </recommendedName>
</protein>
<dbReference type="PROSITE" id="PS50158">
    <property type="entry name" value="ZF_CCHC"/>
    <property type="match status" value="1"/>
</dbReference>
<dbReference type="InterPro" id="IPR001878">
    <property type="entry name" value="Znf_CCHC"/>
</dbReference>
<dbReference type="EMBL" id="JACGWN010000071">
    <property type="protein sequence ID" value="KAL0386718.1"/>
    <property type="molecule type" value="Genomic_DNA"/>
</dbReference>
<reference evidence="3" key="1">
    <citation type="submission" date="2020-06" db="EMBL/GenBank/DDBJ databases">
        <authorList>
            <person name="Li T."/>
            <person name="Hu X."/>
            <person name="Zhang T."/>
            <person name="Song X."/>
            <person name="Zhang H."/>
            <person name="Dai N."/>
            <person name="Sheng W."/>
            <person name="Hou X."/>
            <person name="Wei L."/>
        </authorList>
    </citation>
    <scope>NUCLEOTIDE SEQUENCE</scope>
    <source>
        <strain evidence="3">KEN1</strain>
        <tissue evidence="3">Leaf</tissue>
    </source>
</reference>
<evidence type="ECO:0000256" key="1">
    <source>
        <dbReference type="PROSITE-ProRule" id="PRU00047"/>
    </source>
</evidence>
<accession>A0AAW2S516</accession>
<dbReference type="InterPro" id="IPR036875">
    <property type="entry name" value="Znf_CCHC_sf"/>
</dbReference>
<gene>
    <name evidence="3" type="ORF">Slati_4585300</name>
</gene>
<dbReference type="GO" id="GO:0003676">
    <property type="term" value="F:nucleic acid binding"/>
    <property type="evidence" value="ECO:0007669"/>
    <property type="project" value="InterPro"/>
</dbReference>
<dbReference type="AlphaFoldDB" id="A0AAW2S516"/>
<dbReference type="SUPFAM" id="SSF57756">
    <property type="entry name" value="Retrovirus zinc finger-like domains"/>
    <property type="match status" value="1"/>
</dbReference>
<evidence type="ECO:0000259" key="2">
    <source>
        <dbReference type="PROSITE" id="PS50158"/>
    </source>
</evidence>
<sequence length="84" mass="9628">MKKAKCYNCQKMGHFARECTEPKKGSSRIRRLPSSANMQPYIAMGNGAQEEVLRIGSYQLKLSTGRELLLSDVQYAPNIRYWKT</sequence>
<organism evidence="3">
    <name type="scientific">Sesamum latifolium</name>
    <dbReference type="NCBI Taxonomy" id="2727402"/>
    <lineage>
        <taxon>Eukaryota</taxon>
        <taxon>Viridiplantae</taxon>
        <taxon>Streptophyta</taxon>
        <taxon>Embryophyta</taxon>
        <taxon>Tracheophyta</taxon>
        <taxon>Spermatophyta</taxon>
        <taxon>Magnoliopsida</taxon>
        <taxon>eudicotyledons</taxon>
        <taxon>Gunneridae</taxon>
        <taxon>Pentapetalae</taxon>
        <taxon>asterids</taxon>
        <taxon>lamiids</taxon>
        <taxon>Lamiales</taxon>
        <taxon>Pedaliaceae</taxon>
        <taxon>Sesamum</taxon>
    </lineage>
</organism>
<keyword evidence="1" id="KW-0479">Metal-binding</keyword>
<dbReference type="GO" id="GO:0008270">
    <property type="term" value="F:zinc ion binding"/>
    <property type="evidence" value="ECO:0007669"/>
    <property type="project" value="UniProtKB-KW"/>
</dbReference>
<dbReference type="Pfam" id="PF00098">
    <property type="entry name" value="zf-CCHC"/>
    <property type="match status" value="1"/>
</dbReference>
<comment type="caution">
    <text evidence="3">The sequence shown here is derived from an EMBL/GenBank/DDBJ whole genome shotgun (WGS) entry which is preliminary data.</text>
</comment>
<evidence type="ECO:0000313" key="3">
    <source>
        <dbReference type="EMBL" id="KAL0386718.1"/>
    </source>
</evidence>